<dbReference type="Proteomes" id="UP001302978">
    <property type="component" value="Chromosome"/>
</dbReference>
<keyword evidence="2" id="KW-1185">Reference proteome</keyword>
<proteinExistence type="predicted"/>
<dbReference type="KEGG" id="mehf:MmiHf6_06830"/>
<dbReference type="EMBL" id="CP131059">
    <property type="protein sequence ID" value="WNY23376.1"/>
    <property type="molecule type" value="Genomic_DNA"/>
</dbReference>
<protein>
    <submittedName>
        <fullName evidence="1">Uncharacterized protein</fullName>
    </submittedName>
</protein>
<evidence type="ECO:0000313" key="1">
    <source>
        <dbReference type="EMBL" id="WNY23376.1"/>
    </source>
</evidence>
<name>A0AA96ZTM3_9EURY</name>
<reference evidence="1 2" key="1">
    <citation type="submission" date="2023-07" db="EMBL/GenBank/DDBJ databases">
        <title>Closed genoem sequence of Methanomicrococcus sp. Hf6.</title>
        <authorList>
            <person name="Poehlein A."/>
            <person name="Protasov E."/>
            <person name="Platt K."/>
            <person name="Reeh H."/>
            <person name="Daniel R."/>
            <person name="Brune A."/>
        </authorList>
    </citation>
    <scope>NUCLEOTIDE SEQUENCE [LARGE SCALE GENOMIC DNA]</scope>
    <source>
        <strain evidence="1 2">Hf6</strain>
    </source>
</reference>
<evidence type="ECO:0000313" key="2">
    <source>
        <dbReference type="Proteomes" id="UP001302978"/>
    </source>
</evidence>
<organism evidence="1 2">
    <name type="scientific">Methanimicrococcus hongohii</name>
    <dbReference type="NCBI Taxonomy" id="3028295"/>
    <lineage>
        <taxon>Archaea</taxon>
        <taxon>Methanobacteriati</taxon>
        <taxon>Methanobacteriota</taxon>
        <taxon>Stenosarchaea group</taxon>
        <taxon>Methanomicrobia</taxon>
        <taxon>Methanosarcinales</taxon>
        <taxon>Methanosarcinaceae</taxon>
        <taxon>Methanimicrococcus</taxon>
    </lineage>
</organism>
<accession>A0AA96ZTM3</accession>
<dbReference type="AlphaFoldDB" id="A0AA96ZTM3"/>
<sequence>MKFQKPPLQRRFFERSEKRRRWRFFPIRNKTHKPSDFKLHSALAKCRLATVFCCQFRAEPARLQLSFYCQLRAGPANLQLSFNVAVSARFAFAAATLPLQLPALFALLLSRQSAAARAAPLFNNNQKKRHHFQNKNKTGKASIITKK</sequence>
<gene>
    <name evidence="1" type="ORF">MmiHf6_06830</name>
</gene>